<accession>A0A7D6VG06</accession>
<dbReference type="InterPro" id="IPR032528">
    <property type="entry name" value="Ribosom_S30AE_C"/>
</dbReference>
<proteinExistence type="predicted"/>
<dbReference type="Pfam" id="PF16321">
    <property type="entry name" value="Ribosom_S30AE_C"/>
    <property type="match status" value="1"/>
</dbReference>
<dbReference type="PANTHER" id="PTHR33231">
    <property type="entry name" value="30S RIBOSOMAL PROTEIN"/>
    <property type="match status" value="1"/>
</dbReference>
<evidence type="ECO:0000259" key="1">
    <source>
        <dbReference type="Pfam" id="PF16321"/>
    </source>
</evidence>
<dbReference type="GO" id="GO:0022627">
    <property type="term" value="C:cytosolic small ribosomal subunit"/>
    <property type="evidence" value="ECO:0007669"/>
    <property type="project" value="TreeGrafter"/>
</dbReference>
<organism evidence="2 3">
    <name type="scientific">Nocardia huaxiensis</name>
    <dbReference type="NCBI Taxonomy" id="2755382"/>
    <lineage>
        <taxon>Bacteria</taxon>
        <taxon>Bacillati</taxon>
        <taxon>Actinomycetota</taxon>
        <taxon>Actinomycetes</taxon>
        <taxon>Mycobacteriales</taxon>
        <taxon>Nocardiaceae</taxon>
        <taxon>Nocardia</taxon>
    </lineage>
</organism>
<feature type="domain" description="Sigma 54 modulation/S30EA ribosomal protein C-terminal" evidence="1">
    <location>
        <begin position="118"/>
        <end position="161"/>
    </location>
</feature>
<name>A0A7D6VG06_9NOCA</name>
<dbReference type="KEGG" id="nhu:H0264_24730"/>
<dbReference type="Gene3D" id="3.30.505.50">
    <property type="entry name" value="Sigma 54 modulation/S30EA ribosomal protein, C-terminal domain"/>
    <property type="match status" value="1"/>
</dbReference>
<protein>
    <recommendedName>
        <fullName evidence="1">Sigma 54 modulation/S30EA ribosomal protein C-terminal domain-containing protein</fullName>
    </recommendedName>
</protein>
<gene>
    <name evidence="2" type="ORF">H0264_24730</name>
</gene>
<dbReference type="Proteomes" id="UP000515512">
    <property type="component" value="Chromosome"/>
</dbReference>
<dbReference type="InterPro" id="IPR050574">
    <property type="entry name" value="HPF/YfiA_ribosome-assoc"/>
</dbReference>
<reference evidence="2 3" key="1">
    <citation type="submission" date="2020-07" db="EMBL/GenBank/DDBJ databases">
        <authorList>
            <person name="Zhuang K."/>
            <person name="Ran Y."/>
        </authorList>
    </citation>
    <scope>NUCLEOTIDE SEQUENCE [LARGE SCALE GENOMIC DNA]</scope>
    <source>
        <strain evidence="2 3">WCH-YHL-001</strain>
    </source>
</reference>
<sequence>MVAEPEIEVSVSGELPPLELIRAQGVIGRTLRRHHIDGGARVRLTGGAHPGGRTVAQVNLVLDGEPVRTQIDGPGGFALTFAAERLDRQLHRLRHGAPSRWTPDPGRAPLAQVTGEGLVLHRKRCELQVCAPSVAVTVMDRMDYDAHLFTDAATGEDALVYWAGPRGVRMARQRRVHPPRELAQLPLTMNPHPTRRLTEHEAAARLCAYGLPFVFYTDAAAGRGRLLYRRYDGELGLVSAI</sequence>
<evidence type="ECO:0000313" key="2">
    <source>
        <dbReference type="EMBL" id="QLY34651.1"/>
    </source>
</evidence>
<dbReference type="PANTHER" id="PTHR33231:SF1">
    <property type="entry name" value="30S RIBOSOMAL PROTEIN"/>
    <property type="match status" value="1"/>
</dbReference>
<dbReference type="GO" id="GO:0045900">
    <property type="term" value="P:negative regulation of translational elongation"/>
    <property type="evidence" value="ECO:0007669"/>
    <property type="project" value="TreeGrafter"/>
</dbReference>
<dbReference type="GO" id="GO:0043024">
    <property type="term" value="F:ribosomal small subunit binding"/>
    <property type="evidence" value="ECO:0007669"/>
    <property type="project" value="TreeGrafter"/>
</dbReference>
<dbReference type="AlphaFoldDB" id="A0A7D6VG06"/>
<evidence type="ECO:0000313" key="3">
    <source>
        <dbReference type="Proteomes" id="UP000515512"/>
    </source>
</evidence>
<dbReference type="EMBL" id="CP059399">
    <property type="protein sequence ID" value="QLY34651.1"/>
    <property type="molecule type" value="Genomic_DNA"/>
</dbReference>
<keyword evidence="3" id="KW-1185">Reference proteome</keyword>
<dbReference type="InterPro" id="IPR038416">
    <property type="entry name" value="Ribosom_S30AE_C_sf"/>
</dbReference>